<dbReference type="GO" id="GO:0004222">
    <property type="term" value="F:metalloendopeptidase activity"/>
    <property type="evidence" value="ECO:0007669"/>
    <property type="project" value="UniProtKB-UniRule"/>
</dbReference>
<dbReference type="AlphaFoldDB" id="A0A9D1Z335"/>
<dbReference type="EC" id="3.4.24.78" evidence="4"/>
<protein>
    <recommendedName>
        <fullName evidence="4">Germination protease</fullName>
        <ecNumber evidence="4">3.4.24.78</ecNumber>
    </recommendedName>
    <alternativeName>
        <fullName evidence="4">GPR endopeptidase</fullName>
    </alternativeName>
    <alternativeName>
        <fullName evidence="4">Germination proteinase</fullName>
    </alternativeName>
    <alternativeName>
        <fullName evidence="4">Spore protease</fullName>
    </alternativeName>
</protein>
<dbReference type="NCBIfam" id="TIGR01441">
    <property type="entry name" value="GPR"/>
    <property type="match status" value="1"/>
</dbReference>
<feature type="chain" id="PRO_5039774152" description="Germination protease" evidence="4">
    <location>
        <begin position="8"/>
        <end position="303"/>
    </location>
</feature>
<evidence type="ECO:0000313" key="5">
    <source>
        <dbReference type="EMBL" id="HIY72503.1"/>
    </source>
</evidence>
<gene>
    <name evidence="4 5" type="primary">gpr</name>
    <name evidence="5" type="ORF">H9826_00825</name>
</gene>
<comment type="PTM">
    <text evidence="4">Autoproteolytically processed. The inactive tetrameric zymogen termed p46 autoprocesses to a smaller form termed p41, which is active only during spore germination.</text>
</comment>
<comment type="caution">
    <text evidence="5">The sequence shown here is derived from an EMBL/GenBank/DDBJ whole genome shotgun (WGS) entry which is preliminary data.</text>
</comment>
<dbReference type="SUPFAM" id="SSF53163">
    <property type="entry name" value="HybD-like"/>
    <property type="match status" value="1"/>
</dbReference>
<dbReference type="Proteomes" id="UP000886824">
    <property type="component" value="Unassembled WGS sequence"/>
</dbReference>
<reference evidence="5" key="2">
    <citation type="submission" date="2021-04" db="EMBL/GenBank/DDBJ databases">
        <authorList>
            <person name="Gilroy R."/>
        </authorList>
    </citation>
    <scope>NUCLEOTIDE SEQUENCE</scope>
    <source>
        <strain evidence="5">CHK33-7979</strain>
    </source>
</reference>
<name>A0A9D1Z335_9FIRM</name>
<dbReference type="Gene3D" id="3.40.50.1450">
    <property type="entry name" value="HybD-like"/>
    <property type="match status" value="1"/>
</dbReference>
<reference evidence="5" key="1">
    <citation type="journal article" date="2021" name="PeerJ">
        <title>Extensive microbial diversity within the chicken gut microbiome revealed by metagenomics and culture.</title>
        <authorList>
            <person name="Gilroy R."/>
            <person name="Ravi A."/>
            <person name="Getino M."/>
            <person name="Pursley I."/>
            <person name="Horton D.L."/>
            <person name="Alikhan N.F."/>
            <person name="Baker D."/>
            <person name="Gharbi K."/>
            <person name="Hall N."/>
            <person name="Watson M."/>
            <person name="Adriaenssens E.M."/>
            <person name="Foster-Nyarko E."/>
            <person name="Jarju S."/>
            <person name="Secka A."/>
            <person name="Antonio M."/>
            <person name="Oren A."/>
            <person name="Chaudhuri R.R."/>
            <person name="La Ragione R."/>
            <person name="Hildebrand F."/>
            <person name="Pallen M.J."/>
        </authorList>
    </citation>
    <scope>NUCLEOTIDE SEQUENCE</scope>
    <source>
        <strain evidence="5">CHK33-7979</strain>
    </source>
</reference>
<keyword evidence="2 4" id="KW-0378">Hydrolase</keyword>
<evidence type="ECO:0000256" key="3">
    <source>
        <dbReference type="ARBA" id="ARBA00023145"/>
    </source>
</evidence>
<evidence type="ECO:0000256" key="1">
    <source>
        <dbReference type="ARBA" id="ARBA00022670"/>
    </source>
</evidence>
<keyword evidence="3 4" id="KW-0865">Zymogen</keyword>
<keyword evidence="1 4" id="KW-0645">Protease</keyword>
<dbReference type="Pfam" id="PF03418">
    <property type="entry name" value="Peptidase_A25"/>
    <property type="match status" value="1"/>
</dbReference>
<proteinExistence type="inferred from homology"/>
<dbReference type="EMBL" id="DXCX01000012">
    <property type="protein sequence ID" value="HIY72503.1"/>
    <property type="molecule type" value="Genomic_DNA"/>
</dbReference>
<comment type="function">
    <text evidence="4">Initiates the rapid degradation of small, acid-soluble proteins during spore germination.</text>
</comment>
<sequence length="303" mass="31591">MLTRRTDLAVEAAALTKMEQETPVPEGVRLSEEKREGCPVTRVEILDGRGEAALGKPAGTYVTVDLSGLVKREENAFSRSCRALAGELRHLLHLAGVEEKAPALVVGLGNRAITPDAVGPGAADHTLVTRHLIHQAPEHFGSFRPVAALAAGVLGTTGVESGELAQAVAGKVRPGCVIAVDALASRSLDRICSTVQLSDTGIVPGSGVGNHRFALNQETLGVPVIAVGVPTVVDGATLALDILEEAGRDDLDPAALRGVGGSLMVTPRDIDQRVKDMAKVIGFAIDLALQPHLTVEDVELFLS</sequence>
<feature type="propeptide" id="PRO_5039774151" evidence="4">
    <location>
        <begin position="1"/>
        <end position="7"/>
    </location>
</feature>
<dbReference type="GO" id="GO:0009847">
    <property type="term" value="P:spore germination"/>
    <property type="evidence" value="ECO:0007669"/>
    <property type="project" value="UniProtKB-UniRule"/>
</dbReference>
<organism evidence="5 6">
    <name type="scientific">Candidatus Intestinimonas merdavium</name>
    <dbReference type="NCBI Taxonomy" id="2838622"/>
    <lineage>
        <taxon>Bacteria</taxon>
        <taxon>Bacillati</taxon>
        <taxon>Bacillota</taxon>
        <taxon>Clostridia</taxon>
        <taxon>Eubacteriales</taxon>
        <taxon>Intestinimonas</taxon>
    </lineage>
</organism>
<comment type="similarity">
    <text evidence="4">Belongs to the peptidase A25 family.</text>
</comment>
<dbReference type="HAMAP" id="MF_00626">
    <property type="entry name" value="Germination_prot"/>
    <property type="match status" value="1"/>
</dbReference>
<comment type="catalytic activity">
    <reaction evidence="4">
        <text>Endopeptidase action with P4 Glu or Asp, P1 preferably Glu &gt; Asp, P1' hydrophobic and P2' Ala.</text>
        <dbReference type="EC" id="3.4.24.78"/>
    </reaction>
</comment>
<comment type="subunit">
    <text evidence="4">Homotetramer.</text>
</comment>
<dbReference type="GO" id="GO:0006508">
    <property type="term" value="P:proteolysis"/>
    <property type="evidence" value="ECO:0007669"/>
    <property type="project" value="UniProtKB-UniRule"/>
</dbReference>
<evidence type="ECO:0000256" key="4">
    <source>
        <dbReference type="HAMAP-Rule" id="MF_00626"/>
    </source>
</evidence>
<accession>A0A9D1Z335</accession>
<evidence type="ECO:0000313" key="6">
    <source>
        <dbReference type="Proteomes" id="UP000886824"/>
    </source>
</evidence>
<dbReference type="InterPro" id="IPR005080">
    <property type="entry name" value="Peptidase_A25"/>
</dbReference>
<dbReference type="InterPro" id="IPR023430">
    <property type="entry name" value="Pept_HybD-like_dom_sf"/>
</dbReference>
<evidence type="ECO:0000256" key="2">
    <source>
        <dbReference type="ARBA" id="ARBA00022801"/>
    </source>
</evidence>
<dbReference type="PIRSF" id="PIRSF019549">
    <property type="entry name" value="Peptidase_A25"/>
    <property type="match status" value="1"/>
</dbReference>